<name>A0A1H6MWK0_9FLAO</name>
<dbReference type="AlphaFoldDB" id="A0A1H6MWK0"/>
<dbReference type="RefSeq" id="WP_143037829.1">
    <property type="nucleotide sequence ID" value="NZ_FNXE01000085.1"/>
</dbReference>
<protein>
    <submittedName>
        <fullName evidence="1">RHS repeat-associated core domain-containing protein</fullName>
    </submittedName>
</protein>
<dbReference type="InterPro" id="IPR050708">
    <property type="entry name" value="T6SS_VgrG/RHS"/>
</dbReference>
<dbReference type="EMBL" id="FNXE01000085">
    <property type="protein sequence ID" value="SEI04161.1"/>
    <property type="molecule type" value="Genomic_DNA"/>
</dbReference>
<dbReference type="NCBIfam" id="TIGR03696">
    <property type="entry name" value="Rhs_assc_core"/>
    <property type="match status" value="1"/>
</dbReference>
<dbReference type="Gene3D" id="2.180.10.10">
    <property type="entry name" value="RHS repeat-associated core"/>
    <property type="match status" value="1"/>
</dbReference>
<organism evidence="1 2">
    <name type="scientific">Paenimyroides marinum</name>
    <dbReference type="NCBI Taxonomy" id="1159016"/>
    <lineage>
        <taxon>Bacteria</taxon>
        <taxon>Pseudomonadati</taxon>
        <taxon>Bacteroidota</taxon>
        <taxon>Flavobacteriia</taxon>
        <taxon>Flavobacteriales</taxon>
        <taxon>Flavobacteriaceae</taxon>
        <taxon>Paenimyroides</taxon>
    </lineage>
</organism>
<dbReference type="PANTHER" id="PTHR32305:SF15">
    <property type="entry name" value="PROTEIN RHSA-RELATED"/>
    <property type="match status" value="1"/>
</dbReference>
<evidence type="ECO:0000313" key="2">
    <source>
        <dbReference type="Proteomes" id="UP000199634"/>
    </source>
</evidence>
<dbReference type="InterPro" id="IPR022385">
    <property type="entry name" value="Rhs_assc_core"/>
</dbReference>
<dbReference type="OrthoDB" id="1274715at2"/>
<sequence>NSNRSEAAERYKFNGMEWQPELGLDLYDFGARNYDAAIGRWLNIDPLAENSRRWTPYNYAYNNPVYFVDPDGMQSTFFDAVKDYLTFNNGYYDIKFGEFAGAANHSGFYPNSKFGKDDIIGTDGTKISYTLDQKNNITWSENTPKEFQDIANELINGSPSGKQELDEILNNSMYQYIVQVKDELMEGDGGLIHGKFIPKAGSVKEGDDIIYNANIILYKGGYNRLYNEWNGKDGTMNFLGTSYEGKYLSINILMASTLGHEFKHRFKDNSRTLTPGKGYNFYEKIPNQFQNEILNDMYNNFMKNYSNGKNKN</sequence>
<dbReference type="STRING" id="1159016.SAMN02927937_02918"/>
<feature type="non-terminal residue" evidence="1">
    <location>
        <position position="1"/>
    </location>
</feature>
<dbReference type="PANTHER" id="PTHR32305">
    <property type="match status" value="1"/>
</dbReference>
<dbReference type="Proteomes" id="UP000199634">
    <property type="component" value="Unassembled WGS sequence"/>
</dbReference>
<gene>
    <name evidence="1" type="ORF">SAMN02927937_02918</name>
</gene>
<evidence type="ECO:0000313" key="1">
    <source>
        <dbReference type="EMBL" id="SEI04161.1"/>
    </source>
</evidence>
<accession>A0A1H6MWK0</accession>
<keyword evidence="2" id="KW-1185">Reference proteome</keyword>
<proteinExistence type="predicted"/>
<reference evidence="1 2" key="1">
    <citation type="submission" date="2016-10" db="EMBL/GenBank/DDBJ databases">
        <authorList>
            <person name="de Groot N.N."/>
        </authorList>
    </citation>
    <scope>NUCLEOTIDE SEQUENCE [LARGE SCALE GENOMIC DNA]</scope>
    <source>
        <strain evidence="1 2">CGMCC 1.10825</strain>
    </source>
</reference>